<comment type="caution">
    <text evidence="2">The sequence shown here is derived from an EMBL/GenBank/DDBJ whole genome shotgun (WGS) entry which is preliminary data.</text>
</comment>
<proteinExistence type="predicted"/>
<evidence type="ECO:0000313" key="2">
    <source>
        <dbReference type="EMBL" id="GAB1224298.1"/>
    </source>
</evidence>
<dbReference type="InterPro" id="IPR006571">
    <property type="entry name" value="TLDc_dom"/>
</dbReference>
<organism evidence="2 3">
    <name type="scientific">Entamoeba nuttalli</name>
    <dbReference type="NCBI Taxonomy" id="412467"/>
    <lineage>
        <taxon>Eukaryota</taxon>
        <taxon>Amoebozoa</taxon>
        <taxon>Evosea</taxon>
        <taxon>Archamoebae</taxon>
        <taxon>Mastigamoebida</taxon>
        <taxon>Entamoebidae</taxon>
        <taxon>Entamoeba</taxon>
    </lineage>
</organism>
<reference evidence="2 3" key="1">
    <citation type="journal article" date="2019" name="PLoS Negl. Trop. Dis.">
        <title>Whole genome sequencing of Entamoeba nuttalli reveals mammalian host-related molecular signatures and a novel octapeptide-repeat surface protein.</title>
        <authorList>
            <person name="Tanaka M."/>
            <person name="Makiuchi T."/>
            <person name="Komiyama T."/>
            <person name="Shiina T."/>
            <person name="Osaki K."/>
            <person name="Tachibana H."/>
        </authorList>
    </citation>
    <scope>NUCLEOTIDE SEQUENCE [LARGE SCALE GENOMIC DNA]</scope>
    <source>
        <strain evidence="2 3">P19-061405</strain>
    </source>
</reference>
<evidence type="ECO:0000313" key="3">
    <source>
        <dbReference type="Proteomes" id="UP001628156"/>
    </source>
</evidence>
<sequence>MSKEFTGIKLITEDLFTEPTNKSYKQEDESNLFYSHKSYLSTESDFTSPSIICTPIPKEYKVINLLNKGVLNIVGKVAYHEVYSKENNNNTVDEFKKLGFLKEKFRTPVKKEYGLRTLFPEDEESTHCESDSELSIERKESFMDDSIENYIKEQLFIHKKHIDKLKQWTGLTKYRIIYNTEVDEFTTFAFNKKVDGRSNLAFVVLTSDKWVFGCFSQARIPKIKEKEESAGPEDKGFFIFSLKNPHHTTATKITPRVQSSRLVFYPQNSAQLFGVQNAFLISNHPNESFVFRNIDQHYSIPSLVGKELLTGNCYPEIFNTEKVLVIEWF</sequence>
<name>A0ABQ0DNH2_9EUKA</name>
<keyword evidence="3" id="KW-1185">Reference proteome</keyword>
<evidence type="ECO:0000259" key="1">
    <source>
        <dbReference type="Pfam" id="PF07534"/>
    </source>
</evidence>
<accession>A0ABQ0DNH2</accession>
<feature type="domain" description="TLDc" evidence="1">
    <location>
        <begin position="169"/>
        <end position="251"/>
    </location>
</feature>
<dbReference type="Proteomes" id="UP001628156">
    <property type="component" value="Unassembled WGS sequence"/>
</dbReference>
<dbReference type="EMBL" id="BAAFRS010000188">
    <property type="protein sequence ID" value="GAB1224298.1"/>
    <property type="molecule type" value="Genomic_DNA"/>
</dbReference>
<dbReference type="Pfam" id="PF07534">
    <property type="entry name" value="TLD"/>
    <property type="match status" value="1"/>
</dbReference>
<gene>
    <name evidence="2" type="ORF">ENUP19_0188G0007</name>
</gene>
<protein>
    <recommendedName>
        <fullName evidence="1">TLDc domain-containing protein</fullName>
    </recommendedName>
</protein>